<reference evidence="3" key="2">
    <citation type="submission" date="2019-10" db="EMBL/GenBank/DDBJ databases">
        <authorList>
            <consortium name="NCBI Genome Project"/>
        </authorList>
    </citation>
    <scope>NUCLEOTIDE SEQUENCE</scope>
    <source>
        <strain evidence="3">NI907</strain>
    </source>
</reference>
<reference evidence="3" key="3">
    <citation type="submission" date="2025-08" db="UniProtKB">
        <authorList>
            <consortium name="RefSeq"/>
        </authorList>
    </citation>
    <scope>IDENTIFICATION</scope>
    <source>
        <strain evidence="3">NI907</strain>
    </source>
</reference>
<gene>
    <name evidence="3" type="ORF">PgNI_04938</name>
</gene>
<evidence type="ECO:0000313" key="2">
    <source>
        <dbReference type="Proteomes" id="UP000515153"/>
    </source>
</evidence>
<protein>
    <submittedName>
        <fullName evidence="3">Uncharacterized protein</fullName>
    </submittedName>
</protein>
<dbReference type="AlphaFoldDB" id="A0A6P8B8V6"/>
<evidence type="ECO:0000256" key="1">
    <source>
        <dbReference type="SAM" id="MobiDB-lite"/>
    </source>
</evidence>
<organism evidence="2 3">
    <name type="scientific">Pyricularia grisea</name>
    <name type="common">Crabgrass-specific blast fungus</name>
    <name type="synonym">Magnaporthe grisea</name>
    <dbReference type="NCBI Taxonomy" id="148305"/>
    <lineage>
        <taxon>Eukaryota</taxon>
        <taxon>Fungi</taxon>
        <taxon>Dikarya</taxon>
        <taxon>Ascomycota</taxon>
        <taxon>Pezizomycotina</taxon>
        <taxon>Sordariomycetes</taxon>
        <taxon>Sordariomycetidae</taxon>
        <taxon>Magnaporthales</taxon>
        <taxon>Pyriculariaceae</taxon>
        <taxon>Pyricularia</taxon>
    </lineage>
</organism>
<feature type="region of interest" description="Disordered" evidence="1">
    <location>
        <begin position="145"/>
        <end position="174"/>
    </location>
</feature>
<evidence type="ECO:0000313" key="3">
    <source>
        <dbReference type="RefSeq" id="XP_030983615.1"/>
    </source>
</evidence>
<feature type="compositionally biased region" description="Low complexity" evidence="1">
    <location>
        <begin position="29"/>
        <end position="45"/>
    </location>
</feature>
<dbReference type="Proteomes" id="UP000515153">
    <property type="component" value="Unplaced"/>
</dbReference>
<dbReference type="GeneID" id="41959888"/>
<dbReference type="RefSeq" id="XP_030983615.1">
    <property type="nucleotide sequence ID" value="XM_031124979.1"/>
</dbReference>
<accession>A0A6P8B8V6</accession>
<dbReference type="KEGG" id="pgri:PgNI_04938"/>
<feature type="compositionally biased region" description="Pro residues" evidence="1">
    <location>
        <begin position="1"/>
        <end position="12"/>
    </location>
</feature>
<name>A0A6P8B8V6_PYRGI</name>
<proteinExistence type="predicted"/>
<feature type="compositionally biased region" description="Polar residues" evidence="1">
    <location>
        <begin position="148"/>
        <end position="167"/>
    </location>
</feature>
<reference evidence="3" key="1">
    <citation type="journal article" date="2019" name="Mol. Biol. Evol.">
        <title>Blast fungal genomes show frequent chromosomal changes, gene gains and losses, and effector gene turnover.</title>
        <authorList>
            <person name="Gomez Luciano L.B."/>
            <person name="Jason Tsai I."/>
            <person name="Chuma I."/>
            <person name="Tosa Y."/>
            <person name="Chen Y.H."/>
            <person name="Li J.Y."/>
            <person name="Li M.Y."/>
            <person name="Jade Lu M.Y."/>
            <person name="Nakayashiki H."/>
            <person name="Li W.H."/>
        </authorList>
    </citation>
    <scope>NUCLEOTIDE SEQUENCE</scope>
    <source>
        <strain evidence="3">NI907</strain>
    </source>
</reference>
<sequence>MKLNTPTPPNPSLPSSSSRKSKIIPTPPSSSSKSPTTTTTTTTTTAPKQKRRSVLASLKEWVSTSEPSAEAWKKHTRDAHKSAGVSRKDPRATAKLHIPAARIPEDAIRPSGGGPDPEELVMRRAEEARAAFASSLGSSGLALHRFGSRTSNAGSSHSTESYASTLGTLFDKPE</sequence>
<feature type="region of interest" description="Disordered" evidence="1">
    <location>
        <begin position="1"/>
        <end position="118"/>
    </location>
</feature>
<keyword evidence="2" id="KW-1185">Reference proteome</keyword>